<gene>
    <name evidence="2" type="ORF">NC661_02560</name>
</gene>
<feature type="transmembrane region" description="Helical" evidence="1">
    <location>
        <begin position="35"/>
        <end position="54"/>
    </location>
</feature>
<keyword evidence="1" id="KW-0472">Membrane</keyword>
<dbReference type="EMBL" id="JAMQJZ010000001">
    <property type="protein sequence ID" value="MDC3419260.1"/>
    <property type="molecule type" value="Genomic_DNA"/>
</dbReference>
<accession>A0A9X4AID2</accession>
<organism evidence="2 3">
    <name type="scientific">Aquibacillus koreensis</name>
    <dbReference type="NCBI Taxonomy" id="279446"/>
    <lineage>
        <taxon>Bacteria</taxon>
        <taxon>Bacillati</taxon>
        <taxon>Bacillota</taxon>
        <taxon>Bacilli</taxon>
        <taxon>Bacillales</taxon>
        <taxon>Bacillaceae</taxon>
        <taxon>Aquibacillus</taxon>
    </lineage>
</organism>
<reference evidence="2" key="1">
    <citation type="submission" date="2022-06" db="EMBL/GenBank/DDBJ databases">
        <title>Aquibacillus sp. a new bacterium isolated from soil saline samples.</title>
        <authorList>
            <person name="Galisteo C."/>
            <person name="De La Haba R."/>
            <person name="Sanchez-Porro C."/>
            <person name="Ventosa A."/>
        </authorList>
    </citation>
    <scope>NUCLEOTIDE SEQUENCE</scope>
    <source>
        <strain evidence="2">JCM 12387</strain>
    </source>
</reference>
<proteinExistence type="predicted"/>
<keyword evidence="1" id="KW-0812">Transmembrane</keyword>
<comment type="caution">
    <text evidence="2">The sequence shown here is derived from an EMBL/GenBank/DDBJ whole genome shotgun (WGS) entry which is preliminary data.</text>
</comment>
<dbReference type="RefSeq" id="WP_259870711.1">
    <property type="nucleotide sequence ID" value="NZ_JAMQJZ010000001.1"/>
</dbReference>
<evidence type="ECO:0000256" key="1">
    <source>
        <dbReference type="SAM" id="Phobius"/>
    </source>
</evidence>
<evidence type="ECO:0000313" key="2">
    <source>
        <dbReference type="EMBL" id="MDC3419260.1"/>
    </source>
</evidence>
<evidence type="ECO:0000313" key="3">
    <source>
        <dbReference type="Proteomes" id="UP001145072"/>
    </source>
</evidence>
<sequence>MKQYALLRILLACFLLYLAWPAINGEVTKASSVFWAGWLTSFILVVGSNLATLLKMTKPPAMEQENKKQYQFGKN</sequence>
<dbReference type="AlphaFoldDB" id="A0A9X4AID2"/>
<keyword evidence="1" id="KW-1133">Transmembrane helix</keyword>
<keyword evidence="3" id="KW-1185">Reference proteome</keyword>
<protein>
    <submittedName>
        <fullName evidence="2">Uncharacterized protein</fullName>
    </submittedName>
</protein>
<dbReference type="Proteomes" id="UP001145072">
    <property type="component" value="Unassembled WGS sequence"/>
</dbReference>
<name>A0A9X4AID2_9BACI</name>